<evidence type="ECO:0000313" key="1">
    <source>
        <dbReference type="EMBL" id="MDY0407251.1"/>
    </source>
</evidence>
<gene>
    <name evidence="1" type="ORF">P5G51_019660</name>
</gene>
<sequence>MEEELHELIRALEEMSERQSDYHAQALLFATSKLLQEQDKRIALMEGELDGTLWSPRNWGE</sequence>
<accession>A0ABU5CLP0</accession>
<keyword evidence="2" id="KW-1185">Reference proteome</keyword>
<evidence type="ECO:0000313" key="2">
    <source>
        <dbReference type="Proteomes" id="UP001228376"/>
    </source>
</evidence>
<comment type="caution">
    <text evidence="1">The sequence shown here is derived from an EMBL/GenBank/DDBJ whole genome shotgun (WGS) entry which is preliminary data.</text>
</comment>
<proteinExistence type="predicted"/>
<name>A0ABU5CLP0_9BACI</name>
<reference evidence="1 2" key="1">
    <citation type="submission" date="2023-10" db="EMBL/GenBank/DDBJ databases">
        <title>179-bfca-hs.</title>
        <authorList>
            <person name="Miliotis G."/>
            <person name="Sengupta P."/>
            <person name="Hameed A."/>
            <person name="Chuvochina M."/>
            <person name="Mcdonagh F."/>
            <person name="Simpson A.C."/>
            <person name="Singh N.K."/>
            <person name="Rekha P.D."/>
            <person name="Raman K."/>
            <person name="Hugenholtz P."/>
            <person name="Venkateswaran K."/>
        </authorList>
    </citation>
    <scope>NUCLEOTIDE SEQUENCE [LARGE SCALE GENOMIC DNA]</scope>
    <source>
        <strain evidence="1 2">179-BFC-A-HS</strain>
    </source>
</reference>
<dbReference type="EMBL" id="JAROCA020000003">
    <property type="protein sequence ID" value="MDY0407251.1"/>
    <property type="molecule type" value="Genomic_DNA"/>
</dbReference>
<organism evidence="1 2">
    <name type="scientific">Tigheibacillus jepli</name>
    <dbReference type="NCBI Taxonomy" id="3035914"/>
    <lineage>
        <taxon>Bacteria</taxon>
        <taxon>Bacillati</taxon>
        <taxon>Bacillota</taxon>
        <taxon>Bacilli</taxon>
        <taxon>Bacillales</taxon>
        <taxon>Bacillaceae</taxon>
        <taxon>Tigheibacillus</taxon>
    </lineage>
</organism>
<dbReference type="RefSeq" id="WP_306066080.1">
    <property type="nucleotide sequence ID" value="NZ_JAROCA020000003.1"/>
</dbReference>
<dbReference type="Proteomes" id="UP001228376">
    <property type="component" value="Unassembled WGS sequence"/>
</dbReference>
<protein>
    <submittedName>
        <fullName evidence="1">Uncharacterized protein</fullName>
    </submittedName>
</protein>